<dbReference type="EMBL" id="JMKI01000026">
    <property type="protein sequence ID" value="KEJ92486.1"/>
    <property type="molecule type" value="Genomic_DNA"/>
</dbReference>
<dbReference type="SUPFAM" id="SSF52540">
    <property type="entry name" value="P-loop containing nucleoside triphosphate hydrolases"/>
    <property type="match status" value="1"/>
</dbReference>
<dbReference type="CDD" id="cd00009">
    <property type="entry name" value="AAA"/>
    <property type="match status" value="1"/>
</dbReference>
<dbReference type="PANTHER" id="PTHR42935:SF1">
    <property type="entry name" value="SLR0930 PROTEIN"/>
    <property type="match status" value="1"/>
</dbReference>
<organism evidence="1 2">
    <name type="scientific">Synergistes jonesii</name>
    <dbReference type="NCBI Taxonomy" id="2754"/>
    <lineage>
        <taxon>Bacteria</taxon>
        <taxon>Thermotogati</taxon>
        <taxon>Synergistota</taxon>
        <taxon>Synergistia</taxon>
        <taxon>Synergistales</taxon>
        <taxon>Synergistaceae</taxon>
        <taxon>Synergistes</taxon>
    </lineage>
</organism>
<evidence type="ECO:0000313" key="1">
    <source>
        <dbReference type="EMBL" id="KEJ92486.1"/>
    </source>
</evidence>
<dbReference type="STRING" id="2754.EH55_03225"/>
<dbReference type="InterPro" id="IPR027417">
    <property type="entry name" value="P-loop_NTPase"/>
</dbReference>
<gene>
    <name evidence="1" type="ORF">EH55_03225</name>
</gene>
<sequence>MPPAGELIVYRNFESDEVFSGVTALIKAERAGATGEMPAESVRRYCDCVEKMAAAAEGLGIAGSVWRTWLARLLSQRENAFALSHERRKISGGTMLRLAANDFDTLYAYMNYDFRALEKKIGVDIGGCLADFTPSSKKSENAAAAALAADFAMASSGAELMAAAEKFYEERGCGKFALYCGFRWDSHERGIVPAAPIEKITLSDIIGYEEQKKIVAENTDAFLSGRPANNVLLYGEGGTGKSSTIKAILNECAQRGLRMIEVYKHQINDLSTILDAIKRRNYKFILFMDDLSFEPSEVEYKFLKAFIEGGIEKRPDNVLIYATSNRRHLMKETWGDRADKDDDVHESETMQEKMSLVDRFGILVRYISPEQKEYLRIARALAEEYGVDASGEEFELGAIRWELKHGGFSGRSARQYVEFLAGGKKPEE</sequence>
<comment type="caution">
    <text evidence="1">The sequence shown here is derived from an EMBL/GenBank/DDBJ whole genome shotgun (WGS) entry which is preliminary data.</text>
</comment>
<dbReference type="Proteomes" id="UP000027665">
    <property type="component" value="Unassembled WGS sequence"/>
</dbReference>
<evidence type="ECO:0000313" key="2">
    <source>
        <dbReference type="Proteomes" id="UP000027665"/>
    </source>
</evidence>
<proteinExistence type="predicted"/>
<accession>A0A073ISQ0</accession>
<dbReference type="AlphaFoldDB" id="A0A073ISQ0"/>
<name>A0A073ISQ0_9BACT</name>
<dbReference type="PATRIC" id="fig|2754.20.peg.769"/>
<protein>
    <submittedName>
        <fullName evidence="1">Uncharacterized protein</fullName>
    </submittedName>
</protein>
<dbReference type="eggNOG" id="COG2607">
    <property type="taxonomic scope" value="Bacteria"/>
</dbReference>
<dbReference type="Pfam" id="PF05673">
    <property type="entry name" value="DUF815"/>
    <property type="match status" value="1"/>
</dbReference>
<keyword evidence="2" id="KW-1185">Reference proteome</keyword>
<dbReference type="PANTHER" id="PTHR42935">
    <property type="entry name" value="SLR0930 PROTEIN"/>
    <property type="match status" value="1"/>
</dbReference>
<dbReference type="InterPro" id="IPR008533">
    <property type="entry name" value="DUF815"/>
</dbReference>
<dbReference type="Gene3D" id="3.40.50.300">
    <property type="entry name" value="P-loop containing nucleotide triphosphate hydrolases"/>
    <property type="match status" value="1"/>
</dbReference>
<reference evidence="1 2" key="1">
    <citation type="submission" date="2014-04" db="EMBL/GenBank/DDBJ databases">
        <title>Draft Genome Sequence of Synergistes jonesii.</title>
        <authorList>
            <person name="Coil D.A."/>
            <person name="Eisen J.A."/>
            <person name="Holland-Moritz H.E."/>
        </authorList>
    </citation>
    <scope>NUCLEOTIDE SEQUENCE [LARGE SCALE GENOMIC DNA]</scope>
    <source>
        <strain evidence="1 2">78-1</strain>
    </source>
</reference>